<dbReference type="InterPro" id="IPR001680">
    <property type="entry name" value="WD40_rpt"/>
</dbReference>
<name>A0A4R0S164_9APHY</name>
<dbReference type="Proteomes" id="UP000292702">
    <property type="component" value="Unassembled WGS sequence"/>
</dbReference>
<accession>A0A4R0S164</accession>
<sequence>MENDSTFVAPEGVYSVTEEHKPSLIGAHTTNALPHIYPTKLCSVVIKFPAIKPGNNQGFAQLLGGGIREKELKKDKAPPTKEQREDGLSVSSSDSPDDPPLVGSPELPNTPPGDAPLASPVVPPENTIFSRNPATIGKKKTINVDNIHRILQSKTGETTFLFYNTAKTFIWTEAGTKPKEPLAKIFFSSYPTCHDVNMTTMTHERIDIIIGFNTGDLLWYGRLNKQGRICSSPCTAIRWVPSSPNLFLVSHADGTIIVYDKEREDGSFTPQDPSSVVSTPGLASPTDNSYISGGTPPGEWNPLDNILVTMPPWHPVTVGSMNNGGGKGDKDKVAKNPVSHWRVSRKNIIDFVFSPDVKYVAAISEDGCLRVIDAVAEQLVDCYAAYFGALTCVSWSPDGRYILTGGQDDLVTIYSPWEQRVVARCQGHSSFVSAVAFDDIRCDGRTYRFGSVGEDNKLILWDFSSGALHRPKLNAAQHQRMSMTSTLSLALRRRGESTVYLPPLGSPGLESPLPRYHPSPSRNEVAVVQPVLIKHVDNDILTDVKFLPKGILTAGRLGHVKFWIRPLTGPSRHIKNRTTNRSSGVPDVGGTDWMD</sequence>
<evidence type="ECO:0000313" key="5">
    <source>
        <dbReference type="EMBL" id="TCD70918.1"/>
    </source>
</evidence>
<dbReference type="GO" id="GO:0005634">
    <property type="term" value="C:nucleus"/>
    <property type="evidence" value="ECO:0007669"/>
    <property type="project" value="TreeGrafter"/>
</dbReference>
<dbReference type="AlphaFoldDB" id="A0A4R0S164"/>
<dbReference type="SUPFAM" id="SSF50978">
    <property type="entry name" value="WD40 repeat-like"/>
    <property type="match status" value="1"/>
</dbReference>
<evidence type="ECO:0000313" key="6">
    <source>
        <dbReference type="Proteomes" id="UP000292702"/>
    </source>
</evidence>
<comment type="caution">
    <text evidence="5">The sequence shown here is derived from an EMBL/GenBank/DDBJ whole genome shotgun (WGS) entry which is preliminary data.</text>
</comment>
<dbReference type="SMART" id="SM00320">
    <property type="entry name" value="WD40"/>
    <property type="match status" value="5"/>
</dbReference>
<dbReference type="EMBL" id="RWJN01000012">
    <property type="protein sequence ID" value="TCD70918.1"/>
    <property type="molecule type" value="Genomic_DNA"/>
</dbReference>
<feature type="compositionally biased region" description="Basic and acidic residues" evidence="4">
    <location>
        <begin position="70"/>
        <end position="87"/>
    </location>
</feature>
<reference evidence="5 6" key="1">
    <citation type="submission" date="2018-11" db="EMBL/GenBank/DDBJ databases">
        <title>Genome assembly of Steccherinum ochraceum LE-BIN_3174, the white-rot fungus of the Steccherinaceae family (The Residual Polyporoid clade, Polyporales, Basidiomycota).</title>
        <authorList>
            <person name="Fedorova T.V."/>
            <person name="Glazunova O.A."/>
            <person name="Landesman E.O."/>
            <person name="Moiseenko K.V."/>
            <person name="Psurtseva N.V."/>
            <person name="Savinova O.S."/>
            <person name="Shakhova N.V."/>
            <person name="Tyazhelova T.V."/>
            <person name="Vasina D.V."/>
        </authorList>
    </citation>
    <scope>NUCLEOTIDE SEQUENCE [LARGE SCALE GENOMIC DNA]</scope>
    <source>
        <strain evidence="5 6">LE-BIN_3174</strain>
    </source>
</reference>
<dbReference type="InterPro" id="IPR036322">
    <property type="entry name" value="WD40_repeat_dom_sf"/>
</dbReference>
<keyword evidence="2" id="KW-0677">Repeat</keyword>
<dbReference type="GO" id="GO:0051286">
    <property type="term" value="C:cell tip"/>
    <property type="evidence" value="ECO:0007669"/>
    <property type="project" value="TreeGrafter"/>
</dbReference>
<keyword evidence="6" id="KW-1185">Reference proteome</keyword>
<evidence type="ECO:0000256" key="3">
    <source>
        <dbReference type="PROSITE-ProRule" id="PRU00221"/>
    </source>
</evidence>
<proteinExistence type="predicted"/>
<gene>
    <name evidence="5" type="ORF">EIP91_000824</name>
</gene>
<dbReference type="GO" id="GO:0045013">
    <property type="term" value="P:carbon catabolite repression of transcription"/>
    <property type="evidence" value="ECO:0007669"/>
    <property type="project" value="TreeGrafter"/>
</dbReference>
<dbReference type="PANTHER" id="PTHR14107">
    <property type="entry name" value="WD REPEAT PROTEIN"/>
    <property type="match status" value="1"/>
</dbReference>
<dbReference type="Gene3D" id="2.130.10.10">
    <property type="entry name" value="YVTN repeat-like/Quinoprotein amine dehydrogenase"/>
    <property type="match status" value="1"/>
</dbReference>
<dbReference type="InterPro" id="IPR051362">
    <property type="entry name" value="WD_repeat_creC_regulators"/>
</dbReference>
<feature type="compositionally biased region" description="Low complexity" evidence="4">
    <location>
        <begin position="88"/>
        <end position="105"/>
    </location>
</feature>
<dbReference type="GO" id="GO:0032153">
    <property type="term" value="C:cell division site"/>
    <property type="evidence" value="ECO:0007669"/>
    <property type="project" value="TreeGrafter"/>
</dbReference>
<dbReference type="Pfam" id="PF00400">
    <property type="entry name" value="WD40"/>
    <property type="match status" value="1"/>
</dbReference>
<evidence type="ECO:0000256" key="1">
    <source>
        <dbReference type="ARBA" id="ARBA00022574"/>
    </source>
</evidence>
<dbReference type="OrthoDB" id="3367at2759"/>
<feature type="compositionally biased region" description="Polar residues" evidence="4">
    <location>
        <begin position="268"/>
        <end position="278"/>
    </location>
</feature>
<evidence type="ECO:0000256" key="2">
    <source>
        <dbReference type="ARBA" id="ARBA00022737"/>
    </source>
</evidence>
<dbReference type="PANTHER" id="PTHR14107:SF16">
    <property type="entry name" value="AT02583P"/>
    <property type="match status" value="1"/>
</dbReference>
<dbReference type="InterPro" id="IPR015943">
    <property type="entry name" value="WD40/YVTN_repeat-like_dom_sf"/>
</dbReference>
<organism evidence="5 6">
    <name type="scientific">Steccherinum ochraceum</name>
    <dbReference type="NCBI Taxonomy" id="92696"/>
    <lineage>
        <taxon>Eukaryota</taxon>
        <taxon>Fungi</taxon>
        <taxon>Dikarya</taxon>
        <taxon>Basidiomycota</taxon>
        <taxon>Agaricomycotina</taxon>
        <taxon>Agaricomycetes</taxon>
        <taxon>Polyporales</taxon>
        <taxon>Steccherinaceae</taxon>
        <taxon>Steccherinum</taxon>
    </lineage>
</organism>
<evidence type="ECO:0000256" key="4">
    <source>
        <dbReference type="SAM" id="MobiDB-lite"/>
    </source>
</evidence>
<feature type="repeat" description="WD" evidence="3">
    <location>
        <begin position="383"/>
        <end position="415"/>
    </location>
</feature>
<protein>
    <submittedName>
        <fullName evidence="5">Uncharacterized protein</fullName>
    </submittedName>
</protein>
<feature type="region of interest" description="Disordered" evidence="4">
    <location>
        <begin position="265"/>
        <end position="295"/>
    </location>
</feature>
<keyword evidence="1 3" id="KW-0853">WD repeat</keyword>
<feature type="region of interest" description="Disordered" evidence="4">
    <location>
        <begin position="70"/>
        <end position="132"/>
    </location>
</feature>
<dbReference type="PROSITE" id="PS50082">
    <property type="entry name" value="WD_REPEATS_2"/>
    <property type="match status" value="1"/>
</dbReference>
<feature type="region of interest" description="Disordered" evidence="4">
    <location>
        <begin position="573"/>
        <end position="595"/>
    </location>
</feature>
<dbReference type="STRING" id="92696.A0A4R0S164"/>